<dbReference type="PROSITE" id="PS51257">
    <property type="entry name" value="PROKAR_LIPOPROTEIN"/>
    <property type="match status" value="1"/>
</dbReference>
<dbReference type="AlphaFoldDB" id="A0A519BL75"/>
<sequence>MMKKRFYITLLFLFIVSFVSFSLSGCSLLLKKNRKPVVYKNNVLSKNNIYKPVLNYKSALNYVTKKINVYNYNKLSTVMFLRATYFNNAFIYAYTKKYSKYYLLNNKTFKIKLNKLYRTSNKYVKFFISVYTPNIKYNNFDSNRSIWMIYLSNNKKENVLPLKIKPAEQKRAFLKAFFPYITKWSKQYIIEFPRYYDKKKKELMITRKTKWLKLTITGVKGRAILKWNLTPIKN</sequence>
<proteinExistence type="predicted"/>
<evidence type="ECO:0000313" key="1">
    <source>
        <dbReference type="EMBL" id="RZD18015.1"/>
    </source>
</evidence>
<protein>
    <recommendedName>
        <fullName evidence="3">Lipoprotein</fullName>
    </recommendedName>
</protein>
<name>A0A519BL75_9DELT</name>
<dbReference type="EMBL" id="SGBB01000016">
    <property type="protein sequence ID" value="RZD18015.1"/>
    <property type="molecule type" value="Genomic_DNA"/>
</dbReference>
<accession>A0A519BL75</accession>
<evidence type="ECO:0008006" key="3">
    <source>
        <dbReference type="Google" id="ProtNLM"/>
    </source>
</evidence>
<organism evidence="1 2">
    <name type="scientific">Candidatus Acididesulfobacter diazotrophicus</name>
    <dbReference type="NCBI Taxonomy" id="2597226"/>
    <lineage>
        <taxon>Bacteria</taxon>
        <taxon>Deltaproteobacteria</taxon>
        <taxon>Candidatus Acidulodesulfobacterales</taxon>
        <taxon>Candidatus Acididesulfobacter</taxon>
    </lineage>
</organism>
<reference evidence="1 2" key="1">
    <citation type="journal article" date="2019" name="ISME J.">
        <title>Insights into ecological role of a new deltaproteobacterial order Candidatus Acidulodesulfobacterales by metagenomics and metatranscriptomics.</title>
        <authorList>
            <person name="Tan S."/>
            <person name="Liu J."/>
            <person name="Fang Y."/>
            <person name="Hedlund B.P."/>
            <person name="Lian Z.H."/>
            <person name="Huang L.Y."/>
            <person name="Li J.T."/>
            <person name="Huang L.N."/>
            <person name="Li W.J."/>
            <person name="Jiang H.C."/>
            <person name="Dong H.L."/>
            <person name="Shu W.S."/>
        </authorList>
    </citation>
    <scope>NUCLEOTIDE SEQUENCE [LARGE SCALE GENOMIC DNA]</scope>
    <source>
        <strain evidence="1">AP1</strain>
    </source>
</reference>
<gene>
    <name evidence="1" type="ORF">EVG15_08150</name>
</gene>
<evidence type="ECO:0000313" key="2">
    <source>
        <dbReference type="Proteomes" id="UP000319296"/>
    </source>
</evidence>
<comment type="caution">
    <text evidence="1">The sequence shown here is derived from an EMBL/GenBank/DDBJ whole genome shotgun (WGS) entry which is preliminary data.</text>
</comment>
<dbReference type="Proteomes" id="UP000319296">
    <property type="component" value="Unassembled WGS sequence"/>
</dbReference>